<dbReference type="Pfam" id="PF13519">
    <property type="entry name" value="VWA_2"/>
    <property type="match status" value="1"/>
</dbReference>
<keyword evidence="1" id="KW-0812">Transmembrane</keyword>
<reference evidence="4 5" key="1">
    <citation type="submission" date="2020-08" db="EMBL/GenBank/DDBJ databases">
        <title>Genomic Encyclopedia of Type Strains, Phase IV (KMG-IV): sequencing the most valuable type-strain genomes for metagenomic binning, comparative biology and taxonomic classification.</title>
        <authorList>
            <person name="Goeker M."/>
        </authorList>
    </citation>
    <scope>NUCLEOTIDE SEQUENCE [LARGE SCALE GENOMIC DNA]</scope>
    <source>
        <strain evidence="4 5">DSM 10633</strain>
    </source>
</reference>
<dbReference type="RefSeq" id="WP_016839567.1">
    <property type="nucleotide sequence ID" value="NZ_JAAXPW010000042.1"/>
</dbReference>
<feature type="transmembrane region" description="Helical" evidence="1">
    <location>
        <begin position="6"/>
        <end position="24"/>
    </location>
</feature>
<gene>
    <name evidence="4" type="ORF">HNR36_002710</name>
</gene>
<organism evidence="4 5">
    <name type="scientific">Ureibacillus thermosphaericus</name>
    <dbReference type="NCBI Taxonomy" id="51173"/>
    <lineage>
        <taxon>Bacteria</taxon>
        <taxon>Bacillati</taxon>
        <taxon>Bacillota</taxon>
        <taxon>Bacilli</taxon>
        <taxon>Bacillales</taxon>
        <taxon>Caryophanaceae</taxon>
        <taxon>Ureibacillus</taxon>
    </lineage>
</organism>
<dbReference type="AlphaFoldDB" id="A0A840Q094"/>
<comment type="caution">
    <text evidence="4">The sequence shown here is derived from an EMBL/GenBank/DDBJ whole genome shotgun (WGS) entry which is preliminary data.</text>
</comment>
<keyword evidence="1" id="KW-1133">Transmembrane helix</keyword>
<dbReference type="SUPFAM" id="SSF53300">
    <property type="entry name" value="vWA-like"/>
    <property type="match status" value="1"/>
</dbReference>
<dbReference type="Pfam" id="PF07584">
    <property type="entry name" value="BatA"/>
    <property type="match status" value="1"/>
</dbReference>
<accession>A0A840Q094</accession>
<dbReference type="PANTHER" id="PTHR37464:SF1">
    <property type="entry name" value="BLL2463 PROTEIN"/>
    <property type="match status" value="1"/>
</dbReference>
<protein>
    <recommendedName>
        <fullName evidence="6">VWA domain-containing protein</fullName>
    </recommendedName>
</protein>
<evidence type="ECO:0000313" key="5">
    <source>
        <dbReference type="Proteomes" id="UP000557217"/>
    </source>
</evidence>
<keyword evidence="5" id="KW-1185">Reference proteome</keyword>
<evidence type="ECO:0000313" key="4">
    <source>
        <dbReference type="EMBL" id="MBB5150292.1"/>
    </source>
</evidence>
<evidence type="ECO:0000256" key="1">
    <source>
        <dbReference type="SAM" id="Phobius"/>
    </source>
</evidence>
<dbReference type="InterPro" id="IPR024163">
    <property type="entry name" value="Aerotolerance_reg_N"/>
</dbReference>
<proteinExistence type="predicted"/>
<feature type="domain" description="VWFA" evidence="3">
    <location>
        <begin position="91"/>
        <end position="190"/>
    </location>
</feature>
<keyword evidence="1" id="KW-0472">Membrane</keyword>
<dbReference type="InterPro" id="IPR002035">
    <property type="entry name" value="VWF_A"/>
</dbReference>
<evidence type="ECO:0000259" key="3">
    <source>
        <dbReference type="Pfam" id="PF13519"/>
    </source>
</evidence>
<feature type="domain" description="Aerotolerance regulator N-terminal" evidence="2">
    <location>
        <begin position="7"/>
        <end position="78"/>
    </location>
</feature>
<dbReference type="Proteomes" id="UP000557217">
    <property type="component" value="Unassembled WGS sequence"/>
</dbReference>
<evidence type="ECO:0000259" key="2">
    <source>
        <dbReference type="Pfam" id="PF07584"/>
    </source>
</evidence>
<dbReference type="InterPro" id="IPR036465">
    <property type="entry name" value="vWFA_dom_sf"/>
</dbReference>
<name>A0A840Q094_URETH</name>
<sequence>MGVSQLIFLWTIAFPIIVLLYYFFRKKYKEQEVSSTLFWEQVMQETRVSPYLKHLQRNALFYLQMLALLLFVLALMNPYLKTKEIGGEQVIWIVDTSATMLAGKEQSTFEKHLEEMRSLVKEIGGRPLTIITTGSDPKAIIRQETNVQQIEKAIDGLAVTYEEQHLTKAIEMANAFIGDLPTTIYLFTDAVSRSDLPIESEHVKWIVKGADRDLKNVAITRLAATSINGETIALLQLKNETEENQTVQLSITNKDGDELLEKTITLQPKAELANTFEALPNIDVLVATIQVKDDYEADNSMMTIVGSNPYEIAVGQDMHKLVQIGFQSVGLDVKSVPEHQLESLRGAIVVTNQTELLKRNEPIVLIGRDDEIESEVSGKIEVIQDELFAFSSLEDVYVSAVYPPFDDFDTIAKVGDKPFIQRSPKGDIVVLADIQSTDWPLYPSFPLFLWSVQNELMEGKTSLGIFTPNEQRAVSLLPGDWSIYNADGVYISSFEQSRDFQAPSKPGLYVVQSEHEERPFIVQLPQKERTIEEGTSFELGNVVSGQEDITNQSIAKWIVLLILFLIVVEWEVQRRRGFAN</sequence>
<feature type="transmembrane region" description="Helical" evidence="1">
    <location>
        <begin position="59"/>
        <end position="80"/>
    </location>
</feature>
<evidence type="ECO:0008006" key="6">
    <source>
        <dbReference type="Google" id="ProtNLM"/>
    </source>
</evidence>
<dbReference type="EMBL" id="JACHGZ010000045">
    <property type="protein sequence ID" value="MBB5150292.1"/>
    <property type="molecule type" value="Genomic_DNA"/>
</dbReference>
<dbReference type="PANTHER" id="PTHR37464">
    <property type="entry name" value="BLL2463 PROTEIN"/>
    <property type="match status" value="1"/>
</dbReference>